<accession>A0A0F9KN63</accession>
<evidence type="ECO:0008006" key="2">
    <source>
        <dbReference type="Google" id="ProtNLM"/>
    </source>
</evidence>
<reference evidence="1" key="1">
    <citation type="journal article" date="2015" name="Nature">
        <title>Complex archaea that bridge the gap between prokaryotes and eukaryotes.</title>
        <authorList>
            <person name="Spang A."/>
            <person name="Saw J.H."/>
            <person name="Jorgensen S.L."/>
            <person name="Zaremba-Niedzwiedzka K."/>
            <person name="Martijn J."/>
            <person name="Lind A.E."/>
            <person name="van Eijk R."/>
            <person name="Schleper C."/>
            <person name="Guy L."/>
            <person name="Ettema T.J."/>
        </authorList>
    </citation>
    <scope>NUCLEOTIDE SEQUENCE</scope>
</reference>
<gene>
    <name evidence="1" type="ORF">LCGC14_1382140</name>
</gene>
<organism evidence="1">
    <name type="scientific">marine sediment metagenome</name>
    <dbReference type="NCBI Taxonomy" id="412755"/>
    <lineage>
        <taxon>unclassified sequences</taxon>
        <taxon>metagenomes</taxon>
        <taxon>ecological metagenomes</taxon>
    </lineage>
</organism>
<dbReference type="EMBL" id="LAZR01008842">
    <property type="protein sequence ID" value="KKM76236.1"/>
    <property type="molecule type" value="Genomic_DNA"/>
</dbReference>
<comment type="caution">
    <text evidence="1">The sequence shown here is derived from an EMBL/GenBank/DDBJ whole genome shotgun (WGS) entry which is preliminary data.</text>
</comment>
<protein>
    <recommendedName>
        <fullName evidence="2">HNH nuclease domain-containing protein</fullName>
    </recommendedName>
</protein>
<name>A0A0F9KN63_9ZZZZ</name>
<evidence type="ECO:0000313" key="1">
    <source>
        <dbReference type="EMBL" id="KKM76236.1"/>
    </source>
</evidence>
<proteinExistence type="predicted"/>
<sequence length="117" mass="13524">MKIRIDPLDTLFSRYIRLRDGACQRCGNPNTQTAHCHGRGRKSTRWDESNCCALCMGCHVYLDSQPIEKIEFFKQRLGELDFDLLAARARTPARYLDKKLLTIYFKAKIEQLINKGG</sequence>
<dbReference type="AlphaFoldDB" id="A0A0F9KN63"/>